<gene>
    <name evidence="2" type="ORF">BBJ29_003903</name>
    <name evidence="1" type="ORF">BBP00_00009567</name>
</gene>
<dbReference type="Proteomes" id="UP000277300">
    <property type="component" value="Unassembled WGS sequence"/>
</dbReference>
<accession>A0A3F2RCH2</accession>
<protein>
    <submittedName>
        <fullName evidence="1">Uncharacterized protein</fullName>
    </submittedName>
</protein>
<organism evidence="1 3">
    <name type="scientific">Phytophthora kernoviae</name>
    <dbReference type="NCBI Taxonomy" id="325452"/>
    <lineage>
        <taxon>Eukaryota</taxon>
        <taxon>Sar</taxon>
        <taxon>Stramenopiles</taxon>
        <taxon>Oomycota</taxon>
        <taxon>Peronosporomycetes</taxon>
        <taxon>Peronosporales</taxon>
        <taxon>Peronosporaceae</taxon>
        <taxon>Phytophthora</taxon>
    </lineage>
</organism>
<dbReference type="Proteomes" id="UP000284657">
    <property type="component" value="Unassembled WGS sequence"/>
</dbReference>
<evidence type="ECO:0000313" key="3">
    <source>
        <dbReference type="Proteomes" id="UP000277300"/>
    </source>
</evidence>
<dbReference type="AlphaFoldDB" id="A0A3F2RCH2"/>
<comment type="caution">
    <text evidence="1">The sequence shown here is derived from an EMBL/GenBank/DDBJ whole genome shotgun (WGS) entry which is preliminary data.</text>
</comment>
<dbReference type="OrthoDB" id="121695at2759"/>
<proteinExistence type="predicted"/>
<evidence type="ECO:0000313" key="1">
    <source>
        <dbReference type="EMBL" id="RLN52589.1"/>
    </source>
</evidence>
<sequence length="215" mass="23006">MSLVAEYFQTICGPTKFIGEIDDGSAEKALGLSTVGDAFNSSSGSWTMEGDGTVTINFQSKDTKDVSVNIMSAGKKVDKVHVATGETATWTSNVTALGGKTLYLDRWRPGFLGIPGTGVAAIKMTSRLLPSAAAALRRRQDPKLAGKFNLAALNGGKSPFIVNSNRLLKVNKNTKLTPQQRVTDKFSLEYLLGDSISATQTTKKNPFHVTSSKLM</sequence>
<evidence type="ECO:0000313" key="2">
    <source>
        <dbReference type="EMBL" id="RLN71683.1"/>
    </source>
</evidence>
<evidence type="ECO:0000313" key="4">
    <source>
        <dbReference type="Proteomes" id="UP000284657"/>
    </source>
</evidence>
<dbReference type="EMBL" id="MBDO02000729">
    <property type="protein sequence ID" value="RLN52589.1"/>
    <property type="molecule type" value="Genomic_DNA"/>
</dbReference>
<dbReference type="EMBL" id="MBAD02000042">
    <property type="protein sequence ID" value="RLN71683.1"/>
    <property type="molecule type" value="Genomic_DNA"/>
</dbReference>
<name>A0A3F2RCH2_9STRA</name>
<reference evidence="3 4" key="1">
    <citation type="submission" date="2018-07" db="EMBL/GenBank/DDBJ databases">
        <title>Genome sequencing of oomycete isolates from Chile give support for New Zealand origin for Phytophthora kernoviae and make available the first Nothophytophthora sp. genome.</title>
        <authorList>
            <person name="Studholme D.J."/>
            <person name="Sanfuentes E."/>
            <person name="Panda P."/>
            <person name="Hill R."/>
            <person name="Sambles C."/>
            <person name="Grant M."/>
            <person name="Williams N.M."/>
            <person name="Mcdougal R.L."/>
        </authorList>
    </citation>
    <scope>NUCLEOTIDE SEQUENCE [LARGE SCALE GENOMIC DNA]</scope>
    <source>
        <strain evidence="1">Chile6</strain>
        <strain evidence="2">Chile7</strain>
    </source>
</reference>